<dbReference type="EMBL" id="CAMPGE010016452">
    <property type="protein sequence ID" value="CAI2375007.1"/>
    <property type="molecule type" value="Genomic_DNA"/>
</dbReference>
<proteinExistence type="predicted"/>
<protein>
    <submittedName>
        <fullName evidence="1">Uncharacterized protein</fullName>
    </submittedName>
</protein>
<evidence type="ECO:0000313" key="2">
    <source>
        <dbReference type="Proteomes" id="UP001295684"/>
    </source>
</evidence>
<accession>A0AAD2CZU1</accession>
<evidence type="ECO:0000313" key="1">
    <source>
        <dbReference type="EMBL" id="CAI2375007.1"/>
    </source>
</evidence>
<reference evidence="1" key="1">
    <citation type="submission" date="2023-07" db="EMBL/GenBank/DDBJ databases">
        <authorList>
            <consortium name="AG Swart"/>
            <person name="Singh M."/>
            <person name="Singh A."/>
            <person name="Seah K."/>
            <person name="Emmerich C."/>
        </authorList>
    </citation>
    <scope>NUCLEOTIDE SEQUENCE</scope>
    <source>
        <strain evidence="1">DP1</strain>
    </source>
</reference>
<comment type="caution">
    <text evidence="1">The sequence shown here is derived from an EMBL/GenBank/DDBJ whole genome shotgun (WGS) entry which is preliminary data.</text>
</comment>
<keyword evidence="2" id="KW-1185">Reference proteome</keyword>
<gene>
    <name evidence="1" type="ORF">ECRASSUSDP1_LOCUS16366</name>
</gene>
<dbReference type="AlphaFoldDB" id="A0AAD2CZU1"/>
<dbReference type="Proteomes" id="UP001295684">
    <property type="component" value="Unassembled WGS sequence"/>
</dbReference>
<organism evidence="1 2">
    <name type="scientific">Euplotes crassus</name>
    <dbReference type="NCBI Taxonomy" id="5936"/>
    <lineage>
        <taxon>Eukaryota</taxon>
        <taxon>Sar</taxon>
        <taxon>Alveolata</taxon>
        <taxon>Ciliophora</taxon>
        <taxon>Intramacronucleata</taxon>
        <taxon>Spirotrichea</taxon>
        <taxon>Hypotrichia</taxon>
        <taxon>Euplotida</taxon>
        <taxon>Euplotidae</taxon>
        <taxon>Moneuplotes</taxon>
    </lineage>
</organism>
<sequence length="299" mass="34606">MERNNVHFEEPVNKQINFRISTGRAKTIEKINPLTFDCPPPIFDDVPNRGWLFCAQSIISTDSGFPKKVKQASFYCSKQKNIERLPYFAHKRGQKLAIKKGPFRIPQKKYVLNQTLNTISTFLVQKYKGVKIPAHIKDLASKTIESPMTRKVKHVRVKKNTALNRSIESTFRMYDRELNKSTGIRVISPSHKSSTKPIKSTRNRFFKRDESPPQCRLKIKIRGAKTRTSLRINTPSFTNKLKSKGRALSFKLGPSPRLFRRMPKNFERKNLEELKSQISDSIYNSVLKRRESSPIKIKG</sequence>
<name>A0AAD2CZU1_EUPCR</name>